<name>A0A2S2FED9_9GAMM</name>
<accession>A0A2S2FED9</accession>
<evidence type="ECO:0000313" key="1">
    <source>
        <dbReference type="EMBL" id="AWL29336.1"/>
    </source>
</evidence>
<evidence type="ECO:0000313" key="2">
    <source>
        <dbReference type="Proteomes" id="UP000245977"/>
    </source>
</evidence>
<dbReference type="STRING" id="1871111.GCA_001704615_01312"/>
<dbReference type="AlphaFoldDB" id="A0A2S2FED9"/>
<dbReference type="EMBL" id="CP029397">
    <property type="protein sequence ID" value="AWL29336.1"/>
    <property type="molecule type" value="Genomic_DNA"/>
</dbReference>
<organism evidence="1 2">
    <name type="scientific">Acinetobacter defluvii</name>
    <dbReference type="NCBI Taxonomy" id="1871111"/>
    <lineage>
        <taxon>Bacteria</taxon>
        <taxon>Pseudomonadati</taxon>
        <taxon>Pseudomonadota</taxon>
        <taxon>Gammaproteobacteria</taxon>
        <taxon>Moraxellales</taxon>
        <taxon>Moraxellaceae</taxon>
        <taxon>Acinetobacter</taxon>
    </lineage>
</organism>
<protein>
    <submittedName>
        <fullName evidence="1">Uncharacterized protein</fullName>
    </submittedName>
</protein>
<keyword evidence="2" id="KW-1185">Reference proteome</keyword>
<proteinExistence type="predicted"/>
<dbReference type="Proteomes" id="UP000245977">
    <property type="component" value="Chromosome"/>
</dbReference>
<reference evidence="1" key="1">
    <citation type="submission" date="2019-08" db="EMBL/GenBank/DDBJ databases">
        <title>The complete genome of Acinetobacter defluvii strain WCHAD010030.</title>
        <authorList>
            <person name="Hu Y."/>
            <person name="Qin J."/>
            <person name="Feng Y."/>
            <person name="Zong Z."/>
        </authorList>
    </citation>
    <scope>NUCLEOTIDE SEQUENCE</scope>
    <source>
        <strain evidence="1">WCHA30</strain>
    </source>
</reference>
<dbReference type="OrthoDB" id="6690390at2"/>
<sequence length="96" mass="11106">MSREKQDDWKRTQLRIPHSQYEAVSRYAVRKSLSLNSAMLELMNIALNAEDGNSQQELKRTPVVHSDFIHDQIGISDQAIDKIADKVIERLNKNKE</sequence>
<dbReference type="RefSeq" id="WP_065992597.1">
    <property type="nucleotide sequence ID" value="NZ_CP029397.2"/>
</dbReference>
<dbReference type="KEGG" id="adv:DJ533_12525"/>
<gene>
    <name evidence="1" type="ORF">DJ533_12525</name>
</gene>